<evidence type="ECO:0000256" key="14">
    <source>
        <dbReference type="ARBA" id="ARBA00023180"/>
    </source>
</evidence>
<comment type="subcellular location">
    <subcellularLocation>
        <location evidence="1">Membrane</location>
        <topology evidence="1">Single-pass type I membrane protein</topology>
    </subcellularLocation>
</comment>
<evidence type="ECO:0000259" key="17">
    <source>
        <dbReference type="PROSITE" id="PS50234"/>
    </source>
</evidence>
<organism evidence="18 19">
    <name type="scientific">Parnassius mnemosyne</name>
    <name type="common">clouded apollo</name>
    <dbReference type="NCBI Taxonomy" id="213953"/>
    <lineage>
        <taxon>Eukaryota</taxon>
        <taxon>Metazoa</taxon>
        <taxon>Ecdysozoa</taxon>
        <taxon>Arthropoda</taxon>
        <taxon>Hexapoda</taxon>
        <taxon>Insecta</taxon>
        <taxon>Pterygota</taxon>
        <taxon>Neoptera</taxon>
        <taxon>Endopterygota</taxon>
        <taxon>Lepidoptera</taxon>
        <taxon>Glossata</taxon>
        <taxon>Ditrysia</taxon>
        <taxon>Papilionoidea</taxon>
        <taxon>Papilionidae</taxon>
        <taxon>Parnassiinae</taxon>
        <taxon>Parnassini</taxon>
        <taxon>Parnassius</taxon>
        <taxon>Driopa</taxon>
    </lineage>
</organism>
<feature type="chain" id="PRO_5043651261" description="VWFA domain-containing protein" evidence="16">
    <location>
        <begin position="21"/>
        <end position="1314"/>
    </location>
</feature>
<keyword evidence="11" id="KW-0406">Ion transport</keyword>
<keyword evidence="15" id="KW-0407">Ion channel</keyword>
<dbReference type="Pfam" id="PF00092">
    <property type="entry name" value="VWA"/>
    <property type="match status" value="1"/>
</dbReference>
<dbReference type="Pfam" id="PF08473">
    <property type="entry name" value="VGCC_alpha2"/>
    <property type="match status" value="1"/>
</dbReference>
<dbReference type="InterPro" id="IPR002035">
    <property type="entry name" value="VWF_A"/>
</dbReference>
<keyword evidence="5" id="KW-0812">Transmembrane</keyword>
<gene>
    <name evidence="18" type="ORF">PARMNEM_LOCUS2635</name>
</gene>
<dbReference type="PANTHER" id="PTHR10166:SF37">
    <property type="entry name" value="STOLID, ISOFORM H"/>
    <property type="match status" value="1"/>
</dbReference>
<keyword evidence="12" id="KW-0472">Membrane</keyword>
<dbReference type="InterPro" id="IPR013608">
    <property type="entry name" value="VWA_N"/>
</dbReference>
<dbReference type="GO" id="GO:0005891">
    <property type="term" value="C:voltage-gated calcium channel complex"/>
    <property type="evidence" value="ECO:0007669"/>
    <property type="project" value="TreeGrafter"/>
</dbReference>
<evidence type="ECO:0000256" key="3">
    <source>
        <dbReference type="ARBA" id="ARBA00022568"/>
    </source>
</evidence>
<dbReference type="GO" id="GO:0046872">
    <property type="term" value="F:metal ion binding"/>
    <property type="evidence" value="ECO:0007669"/>
    <property type="project" value="UniProtKB-KW"/>
</dbReference>
<evidence type="ECO:0000256" key="2">
    <source>
        <dbReference type="ARBA" id="ARBA00022448"/>
    </source>
</evidence>
<evidence type="ECO:0000313" key="18">
    <source>
        <dbReference type="EMBL" id="CAK1580901.1"/>
    </source>
</evidence>
<evidence type="ECO:0000256" key="11">
    <source>
        <dbReference type="ARBA" id="ARBA00023065"/>
    </source>
</evidence>
<keyword evidence="19" id="KW-1185">Reference proteome</keyword>
<evidence type="ECO:0000256" key="1">
    <source>
        <dbReference type="ARBA" id="ARBA00004479"/>
    </source>
</evidence>
<comment type="caution">
    <text evidence="18">The sequence shown here is derived from an EMBL/GenBank/DDBJ whole genome shotgun (WGS) entry which is preliminary data.</text>
</comment>
<dbReference type="SMART" id="SM00327">
    <property type="entry name" value="VWA"/>
    <property type="match status" value="1"/>
</dbReference>
<proteinExistence type="predicted"/>
<dbReference type="PROSITE" id="PS50234">
    <property type="entry name" value="VWFA"/>
    <property type="match status" value="1"/>
</dbReference>
<evidence type="ECO:0000256" key="7">
    <source>
        <dbReference type="ARBA" id="ARBA00022729"/>
    </source>
</evidence>
<sequence length="1314" mass="151868">MKFKSFILLLICFQKIVVECKTSTAHGSDNLENIKKSLEEHQKELTAAKNKSKSIPKEITNVVKVKLKAAVPSYNAEDKPKMISVKQLEEWAKEISDKLLEHENHIVRRELLLKGFRDLRSEFRNGSVIVEQAAKSIQDLLLRRTKVAESIMRKAEELSKLKIQPPPNYTYTLSKDLDKWKKEDTEWKKDRRNFTYPLKCRNLNKVKTYQSSHFDAGVSLDTSSVHVAMELFDCDPRIVEALYWSEGLLSTFKENYAHDATLDFQYMCSAKGFLRHYPAALWEDMFKLKLSVEDIYDCRLRPWYVSASGAPRDVLILLDASGSMKNSSNQLIAEKLTLTLLSALTDDDQVNVLRFNVTVRSPITCFNNKLVPANHVNSAAIMAALNHYKMCNETWMEDVLKYAVRLLQKQRGTPDRPASCQQAIVLITDSLYDNYTELLNHLDPDGSIRLFVMWLHDRYGIRDNTRTYGEASSCGRDGYFAELITASDVTEQVMSILRVMERPLVAQRKERLTVYSDIYARVEDPRRLEYYWKQKENAEQVYRYKQLRKSKASLLNQSKMYADYMRQLNLDDLGYYYEGEDLNYRLQISVSVPVFDHTTIENITITLNEESQRNSTRTYPVNRLLGVAGVDIPIEHLKLYVPYYQLGPGGFFILLDHRGNVVLHDNIKPAFDGDILKPGYRTVDFLDLEQAAADHFPREYPKEWVEFRKSLIIDYPEGNKTMHSKYIYEDGMRGILEMREYHWKRILDHYTAVVVLPKKEGRRAVPDARHFTQQLAKEAYLTMSETDFSVHPDWLYCRHVEPHFDTQKDEILYFIKRRKNEAHFQMQNLKHIFSPIPPTLQELPYQCNEELMTRISMEAIATAQWSEIDEYQDCSTCQLGSVIAFFTSESGFSRWQYYEATSPHALPPPGGLWSRGATEAWFVRAAAAAPSLLIHAPVAPIRRLRNSDAPIPKISEHKIWLTAARVLEYSNKGMIGVAGFHFYPRHLDDLLKTITNIHCTEEDESKCEPRCDNKDWSCVLIDDEGWVVAKVREDLDDDIETEPLREHLANLHPAAMSALLNASVFKLRWIHDYQGVCFPPQDEEIHAAAPIIASILRSLWSSVTLIFHVTRELMTVLFILNTGNTVTAETEAEKEKRRRRLQKDYEREKYERLYDPRVLVNRTRFAACDRSRPFYQLQRTGKAMEALRRPASACRWPLAATPVPGTNLVLLAAYTPCPHRARPLSNPLVNERVEMADGRAGLEPSASRLACWRNRVPLPSRPPHVQCYPHNYTYEEGYRQCGPWIPDPKSRANNVFTSNNLLLFISLSVKIIIF</sequence>
<evidence type="ECO:0000313" key="19">
    <source>
        <dbReference type="Proteomes" id="UP001314205"/>
    </source>
</evidence>
<keyword evidence="9" id="KW-0851">Voltage-gated channel</keyword>
<feature type="domain" description="VWFA" evidence="17">
    <location>
        <begin position="313"/>
        <end position="500"/>
    </location>
</feature>
<dbReference type="GO" id="GO:0005245">
    <property type="term" value="F:voltage-gated calcium channel activity"/>
    <property type="evidence" value="ECO:0007669"/>
    <property type="project" value="TreeGrafter"/>
</dbReference>
<keyword evidence="10" id="KW-1133">Transmembrane helix</keyword>
<keyword evidence="13" id="KW-1015">Disulfide bond</keyword>
<keyword evidence="3" id="KW-0109">Calcium transport</keyword>
<keyword evidence="6" id="KW-0479">Metal-binding</keyword>
<dbReference type="Gene3D" id="3.30.450.20">
    <property type="entry name" value="PAS domain"/>
    <property type="match status" value="1"/>
</dbReference>
<evidence type="ECO:0000256" key="16">
    <source>
        <dbReference type="SAM" id="SignalP"/>
    </source>
</evidence>
<dbReference type="InterPro" id="IPR036465">
    <property type="entry name" value="vWFA_dom_sf"/>
</dbReference>
<dbReference type="Proteomes" id="UP001314205">
    <property type="component" value="Unassembled WGS sequence"/>
</dbReference>
<dbReference type="EMBL" id="CAVLGL010000024">
    <property type="protein sequence ID" value="CAK1580901.1"/>
    <property type="molecule type" value="Genomic_DNA"/>
</dbReference>
<keyword evidence="8" id="KW-0106">Calcium</keyword>
<feature type="signal peptide" evidence="16">
    <location>
        <begin position="1"/>
        <end position="20"/>
    </location>
</feature>
<evidence type="ECO:0000256" key="15">
    <source>
        <dbReference type="ARBA" id="ARBA00023303"/>
    </source>
</evidence>
<dbReference type="InterPro" id="IPR051173">
    <property type="entry name" value="Ca_channel_alpha-2/delta"/>
</dbReference>
<evidence type="ECO:0000256" key="5">
    <source>
        <dbReference type="ARBA" id="ARBA00022692"/>
    </source>
</evidence>
<protein>
    <recommendedName>
        <fullName evidence="17">VWFA domain-containing protein</fullName>
    </recommendedName>
</protein>
<evidence type="ECO:0000256" key="10">
    <source>
        <dbReference type="ARBA" id="ARBA00022989"/>
    </source>
</evidence>
<evidence type="ECO:0000256" key="6">
    <source>
        <dbReference type="ARBA" id="ARBA00022723"/>
    </source>
</evidence>
<dbReference type="Pfam" id="PF08399">
    <property type="entry name" value="VWA_N"/>
    <property type="match status" value="1"/>
</dbReference>
<keyword evidence="2" id="KW-0813">Transport</keyword>
<accession>A0AAV1KCT3</accession>
<evidence type="ECO:0000256" key="8">
    <source>
        <dbReference type="ARBA" id="ARBA00022837"/>
    </source>
</evidence>
<dbReference type="Gene3D" id="3.40.50.410">
    <property type="entry name" value="von Willebrand factor, type A domain"/>
    <property type="match status" value="1"/>
</dbReference>
<dbReference type="SUPFAM" id="SSF53300">
    <property type="entry name" value="vWA-like"/>
    <property type="match status" value="1"/>
</dbReference>
<evidence type="ECO:0000256" key="12">
    <source>
        <dbReference type="ARBA" id="ARBA00023136"/>
    </source>
</evidence>
<dbReference type="InterPro" id="IPR013680">
    <property type="entry name" value="VDCC_a2/dsu"/>
</dbReference>
<reference evidence="18 19" key="1">
    <citation type="submission" date="2023-11" db="EMBL/GenBank/DDBJ databases">
        <authorList>
            <person name="Hedman E."/>
            <person name="Englund M."/>
            <person name="Stromberg M."/>
            <person name="Nyberg Akerstrom W."/>
            <person name="Nylinder S."/>
            <person name="Jareborg N."/>
            <person name="Kallberg Y."/>
            <person name="Kronander E."/>
        </authorList>
    </citation>
    <scope>NUCLEOTIDE SEQUENCE [LARGE SCALE GENOMIC DNA]</scope>
</reference>
<name>A0AAV1KCT3_9NEOP</name>
<evidence type="ECO:0000256" key="9">
    <source>
        <dbReference type="ARBA" id="ARBA00022882"/>
    </source>
</evidence>
<keyword evidence="4" id="KW-0107">Calcium channel</keyword>
<evidence type="ECO:0000256" key="13">
    <source>
        <dbReference type="ARBA" id="ARBA00023157"/>
    </source>
</evidence>
<keyword evidence="7 16" id="KW-0732">Signal</keyword>
<evidence type="ECO:0000256" key="4">
    <source>
        <dbReference type="ARBA" id="ARBA00022673"/>
    </source>
</evidence>
<dbReference type="PANTHER" id="PTHR10166">
    <property type="entry name" value="VOLTAGE-DEPENDENT CALCIUM CHANNEL SUBUNIT ALPHA-2/DELTA-RELATED"/>
    <property type="match status" value="1"/>
</dbReference>
<keyword evidence="14" id="KW-0325">Glycoprotein</keyword>